<feature type="region of interest" description="Disordered" evidence="1">
    <location>
        <begin position="1"/>
        <end position="31"/>
    </location>
</feature>
<reference evidence="2" key="1">
    <citation type="submission" date="2006-01" db="EMBL/GenBank/DDBJ databases">
        <authorList>
            <person name="Lindblad-Toh K."/>
            <person name="Mauceli E."/>
            <person name="Grabherr M."/>
            <person name="Chang J.L."/>
            <person name="Lander E.S."/>
        </authorList>
    </citation>
    <scope>NUCLEOTIDE SEQUENCE [LARGE SCALE GENOMIC DNA]</scope>
</reference>
<sequence length="94" mass="10092">GCHRSALSVSGPRAEERRHQQTSGVDRQHAVCVRKNAASRSLTADLRPLTSSPSFQEVACRRSSNPQSVCDIVPGSPGARHGDHGDVRPPRCPV</sequence>
<reference evidence="2" key="2">
    <citation type="submission" date="2024-04" db="UniProtKB">
        <authorList>
            <consortium name="Ensembl"/>
        </authorList>
    </citation>
    <scope>IDENTIFICATION</scope>
</reference>
<dbReference type="InParanoid" id="G3PSA0"/>
<feature type="compositionally biased region" description="Basic and acidic residues" evidence="1">
    <location>
        <begin position="80"/>
        <end position="94"/>
    </location>
</feature>
<dbReference type="Ensembl" id="ENSGACT00000020525.1">
    <property type="protein sequence ID" value="ENSGACP00000020486.1"/>
    <property type="gene ID" value="ENSGACG00000015526.1"/>
</dbReference>
<accession>G3PSA0</accession>
<name>G3PSA0_GASAC</name>
<protein>
    <submittedName>
        <fullName evidence="2">Uncharacterized protein</fullName>
    </submittedName>
</protein>
<feature type="region of interest" description="Disordered" evidence="1">
    <location>
        <begin position="65"/>
        <end position="94"/>
    </location>
</feature>
<organism evidence="2">
    <name type="scientific">Gasterosteus aculeatus</name>
    <name type="common">Three-spined stickleback</name>
    <dbReference type="NCBI Taxonomy" id="69293"/>
    <lineage>
        <taxon>Eukaryota</taxon>
        <taxon>Metazoa</taxon>
        <taxon>Chordata</taxon>
        <taxon>Craniata</taxon>
        <taxon>Vertebrata</taxon>
        <taxon>Euteleostomi</taxon>
        <taxon>Actinopterygii</taxon>
        <taxon>Neopterygii</taxon>
        <taxon>Teleostei</taxon>
        <taxon>Neoteleostei</taxon>
        <taxon>Acanthomorphata</taxon>
        <taxon>Eupercaria</taxon>
        <taxon>Perciformes</taxon>
        <taxon>Cottioidei</taxon>
        <taxon>Gasterosteales</taxon>
        <taxon>Gasterosteidae</taxon>
        <taxon>Gasterosteus</taxon>
    </lineage>
</organism>
<dbReference type="AlphaFoldDB" id="G3PSA0"/>
<proteinExistence type="predicted"/>
<dbReference type="Bgee" id="ENSGACG00000015526">
    <property type="expression patterns" value="Expressed in testis and 13 other cell types or tissues"/>
</dbReference>
<evidence type="ECO:0000256" key="1">
    <source>
        <dbReference type="SAM" id="MobiDB-lite"/>
    </source>
</evidence>
<evidence type="ECO:0000313" key="2">
    <source>
        <dbReference type="Ensembl" id="ENSGACP00000020486.1"/>
    </source>
</evidence>